<evidence type="ECO:0000313" key="1">
    <source>
        <dbReference type="EMBL" id="KAJ0046100.1"/>
    </source>
</evidence>
<gene>
    <name evidence="1" type="ORF">Pint_03648</name>
</gene>
<reference evidence="2" key="1">
    <citation type="journal article" date="2023" name="G3 (Bethesda)">
        <title>Genome assembly and association tests identify interacting loci associated with vigor, precocity, and sex in interspecific pistachio rootstocks.</title>
        <authorList>
            <person name="Palmer W."/>
            <person name="Jacygrad E."/>
            <person name="Sagayaradj S."/>
            <person name="Cavanaugh K."/>
            <person name="Han R."/>
            <person name="Bertier L."/>
            <person name="Beede B."/>
            <person name="Kafkas S."/>
            <person name="Golino D."/>
            <person name="Preece J."/>
            <person name="Michelmore R."/>
        </authorList>
    </citation>
    <scope>NUCLEOTIDE SEQUENCE [LARGE SCALE GENOMIC DNA]</scope>
</reference>
<comment type="caution">
    <text evidence="1">The sequence shown here is derived from an EMBL/GenBank/DDBJ whole genome shotgun (WGS) entry which is preliminary data.</text>
</comment>
<dbReference type="Proteomes" id="UP001163603">
    <property type="component" value="Chromosome 3"/>
</dbReference>
<protein>
    <submittedName>
        <fullName evidence="1">Uncharacterized protein</fullName>
    </submittedName>
</protein>
<evidence type="ECO:0000313" key="2">
    <source>
        <dbReference type="Proteomes" id="UP001163603"/>
    </source>
</evidence>
<organism evidence="1 2">
    <name type="scientific">Pistacia integerrima</name>
    <dbReference type="NCBI Taxonomy" id="434235"/>
    <lineage>
        <taxon>Eukaryota</taxon>
        <taxon>Viridiplantae</taxon>
        <taxon>Streptophyta</taxon>
        <taxon>Embryophyta</taxon>
        <taxon>Tracheophyta</taxon>
        <taxon>Spermatophyta</taxon>
        <taxon>Magnoliopsida</taxon>
        <taxon>eudicotyledons</taxon>
        <taxon>Gunneridae</taxon>
        <taxon>Pentapetalae</taxon>
        <taxon>rosids</taxon>
        <taxon>malvids</taxon>
        <taxon>Sapindales</taxon>
        <taxon>Anacardiaceae</taxon>
        <taxon>Pistacia</taxon>
    </lineage>
</organism>
<dbReference type="EMBL" id="CM047738">
    <property type="protein sequence ID" value="KAJ0046100.1"/>
    <property type="molecule type" value="Genomic_DNA"/>
</dbReference>
<keyword evidence="2" id="KW-1185">Reference proteome</keyword>
<sequence>MEGRWCAAVNFDSMTVDRYFRSWVIDEGKANLVNDPRGLKTRDNRDLERNRWKASGLHELGFLVFCKASLSRRIIFPYISNSHWEIGQARSQPEPLSPPRRPS</sequence>
<proteinExistence type="predicted"/>
<accession>A0ACC0Z6V3</accession>
<name>A0ACC0Z6V3_9ROSI</name>